<sequence length="417" mass="45405">MKNALLLTTLVFTLAGLTSCGDRSSLYDNTGPTLNSQGLGGVSIASALNEAPFVCDRYSKDGCIDEVLLMGKLNRGRLQTCASFFVGDNLVATAKKCLPRQERDQSFGDWMASACKQIAFKDLKGFTYTCDSIENQRYSEIVLVNTKQKSNVGFLETTFDGVKFGDKNKTFEITSFSRGGTTNYALSEGKYTRAKKECKGITNSLLTTINGTKDSKNFVLSNCAIDWNSTGAPVIVDGKVAGMLHGKIEGDADFGAKVSERDGVALAENFACQTKFNPSTPADCNLHHDTHKRNALTNLIQEALVNNGSTFESSSKDITIFRKDGDLLVLETQKPALCSSVGDTGSFQACKVKLPMKNKFLSIIDIENVALDCESPVAISWKAVNYNDELTRALSFDDLSLNGYHTDLNFKKLNSCL</sequence>
<proteinExistence type="predicted"/>
<evidence type="ECO:0000313" key="1">
    <source>
        <dbReference type="EMBL" id="RZF22476.1"/>
    </source>
</evidence>
<evidence type="ECO:0008006" key="3">
    <source>
        <dbReference type="Google" id="ProtNLM"/>
    </source>
</evidence>
<evidence type="ECO:0000313" key="2">
    <source>
        <dbReference type="Proteomes" id="UP000443582"/>
    </source>
</evidence>
<organism evidence="1 2">
    <name type="scientific">Halobacteriovorax vibrionivorans</name>
    <dbReference type="NCBI Taxonomy" id="2152716"/>
    <lineage>
        <taxon>Bacteria</taxon>
        <taxon>Pseudomonadati</taxon>
        <taxon>Bdellovibrionota</taxon>
        <taxon>Bacteriovoracia</taxon>
        <taxon>Bacteriovoracales</taxon>
        <taxon>Halobacteriovoraceae</taxon>
        <taxon>Halobacteriovorax</taxon>
    </lineage>
</organism>
<gene>
    <name evidence="1" type="ORF">DAY19_01520</name>
</gene>
<dbReference type="Proteomes" id="UP000443582">
    <property type="component" value="Unassembled WGS sequence"/>
</dbReference>
<dbReference type="PROSITE" id="PS51257">
    <property type="entry name" value="PROKAR_LIPOPROTEIN"/>
    <property type="match status" value="1"/>
</dbReference>
<accession>A0ABY0IHQ6</accession>
<keyword evidence="2" id="KW-1185">Reference proteome</keyword>
<dbReference type="RefSeq" id="WP_114705422.1">
    <property type="nucleotide sequence ID" value="NZ_QDKL01000001.1"/>
</dbReference>
<protein>
    <recommendedName>
        <fullName evidence="3">Peptidase S1 domain-containing protein</fullName>
    </recommendedName>
</protein>
<name>A0ABY0IHQ6_9BACT</name>
<reference evidence="2" key="1">
    <citation type="journal article" date="2019" name="Int. J. Syst. Evol. Microbiol.">
        <title>Halobacteriovorax valvorus sp. nov., a novel prokaryotic predator isolated from coastal seawater of China.</title>
        <authorList>
            <person name="Chen M.-X."/>
        </authorList>
    </citation>
    <scope>NUCLEOTIDE SEQUENCE [LARGE SCALE GENOMIC DNA]</scope>
    <source>
        <strain evidence="2">BL9</strain>
    </source>
</reference>
<comment type="caution">
    <text evidence="1">The sequence shown here is derived from an EMBL/GenBank/DDBJ whole genome shotgun (WGS) entry which is preliminary data.</text>
</comment>
<dbReference type="EMBL" id="QDKL01000001">
    <property type="protein sequence ID" value="RZF22476.1"/>
    <property type="molecule type" value="Genomic_DNA"/>
</dbReference>